<dbReference type="InterPro" id="IPR008991">
    <property type="entry name" value="Translation_prot_SH3-like_sf"/>
</dbReference>
<dbReference type="SMART" id="SM00739">
    <property type="entry name" value="KOW"/>
    <property type="match status" value="1"/>
</dbReference>
<dbReference type="InterPro" id="IPR006645">
    <property type="entry name" value="NGN-like_dom"/>
</dbReference>
<evidence type="ECO:0000259" key="4">
    <source>
        <dbReference type="SMART" id="SM00739"/>
    </source>
</evidence>
<keyword evidence="3" id="KW-0804">Transcription</keyword>
<evidence type="ECO:0000313" key="6">
    <source>
        <dbReference type="Proteomes" id="UP000886744"/>
    </source>
</evidence>
<dbReference type="AlphaFoldDB" id="A0A9D1E2F4"/>
<dbReference type="PANTHER" id="PTHR30265">
    <property type="entry name" value="RHO-INTERACTING TRANSCRIPTION TERMINATION FACTOR NUSG"/>
    <property type="match status" value="1"/>
</dbReference>
<dbReference type="GO" id="GO:0006354">
    <property type="term" value="P:DNA-templated transcription elongation"/>
    <property type="evidence" value="ECO:0007669"/>
    <property type="project" value="InterPro"/>
</dbReference>
<dbReference type="CDD" id="cd09895">
    <property type="entry name" value="NGN_SP_UpxY"/>
    <property type="match status" value="1"/>
</dbReference>
<dbReference type="SUPFAM" id="SSF82679">
    <property type="entry name" value="N-utilization substance G protein NusG, N-terminal domain"/>
    <property type="match status" value="1"/>
</dbReference>
<dbReference type="SUPFAM" id="SSF50104">
    <property type="entry name" value="Translation proteins SH3-like domain"/>
    <property type="match status" value="1"/>
</dbReference>
<reference evidence="5" key="2">
    <citation type="journal article" date="2021" name="PeerJ">
        <title>Extensive microbial diversity within the chicken gut microbiome revealed by metagenomics and culture.</title>
        <authorList>
            <person name="Gilroy R."/>
            <person name="Ravi A."/>
            <person name="Getino M."/>
            <person name="Pursley I."/>
            <person name="Horton D.L."/>
            <person name="Alikhan N.F."/>
            <person name="Baker D."/>
            <person name="Gharbi K."/>
            <person name="Hall N."/>
            <person name="Watson M."/>
            <person name="Adriaenssens E.M."/>
            <person name="Foster-Nyarko E."/>
            <person name="Jarju S."/>
            <person name="Secka A."/>
            <person name="Antonio M."/>
            <person name="Oren A."/>
            <person name="Chaudhuri R.R."/>
            <person name="La Ragione R."/>
            <person name="Hildebrand F."/>
            <person name="Pallen M.J."/>
        </authorList>
    </citation>
    <scope>NUCLEOTIDE SEQUENCE</scope>
    <source>
        <strain evidence="5">ChiHjej13B12-12457</strain>
    </source>
</reference>
<accession>A0A9D1E2F4</accession>
<name>A0A9D1E2F4_9BACT</name>
<keyword evidence="2" id="KW-0805">Transcription regulation</keyword>
<proteinExistence type="predicted"/>
<evidence type="ECO:0000256" key="3">
    <source>
        <dbReference type="ARBA" id="ARBA00023163"/>
    </source>
</evidence>
<dbReference type="NCBIfam" id="NF033644">
    <property type="entry name" value="antiterm_UpxY"/>
    <property type="match status" value="1"/>
</dbReference>
<evidence type="ECO:0000313" key="5">
    <source>
        <dbReference type="EMBL" id="HIR63470.1"/>
    </source>
</evidence>
<organism evidence="5 6">
    <name type="scientific">Candidatus Coprenecus avistercoris</name>
    <dbReference type="NCBI Taxonomy" id="2840730"/>
    <lineage>
        <taxon>Bacteria</taxon>
        <taxon>Pseudomonadati</taxon>
        <taxon>Bacteroidota</taxon>
        <taxon>Bacteroidia</taxon>
        <taxon>Bacteroidales</taxon>
        <taxon>Rikenellaceae</taxon>
        <taxon>Rikenellaceae incertae sedis</taxon>
        <taxon>Candidatus Coprenecus</taxon>
    </lineage>
</organism>
<dbReference type="Gene3D" id="3.30.70.940">
    <property type="entry name" value="NusG, N-terminal domain"/>
    <property type="match status" value="1"/>
</dbReference>
<sequence length="174" mass="20034">MSPDTPALRVLKSQPVRWYVLYTASRAEKAVERRLTLMGAEVFLPLYREKRKWSDRVKTVEVPLYRSYIFVHCTRAQLSKYASVEGVACPVYYCGEPAVIRDSEIEEIHKFLIVVDQSRIISEGDMVRILGGPFEKRTGRVTKIDNRFIYLTLESIGNLTVCAELRIDKEMVGK</sequence>
<dbReference type="PANTHER" id="PTHR30265:SF4">
    <property type="entry name" value="KOW MOTIF FAMILY PROTEIN, EXPRESSED"/>
    <property type="match status" value="1"/>
</dbReference>
<dbReference type="Proteomes" id="UP000886744">
    <property type="component" value="Unassembled WGS sequence"/>
</dbReference>
<gene>
    <name evidence="5" type="ORF">IAC94_08130</name>
</gene>
<dbReference type="InterPro" id="IPR036735">
    <property type="entry name" value="NGN_dom_sf"/>
</dbReference>
<dbReference type="InterPro" id="IPR005824">
    <property type="entry name" value="KOW"/>
</dbReference>
<dbReference type="Pfam" id="PF02357">
    <property type="entry name" value="NusG"/>
    <property type="match status" value="1"/>
</dbReference>
<comment type="caution">
    <text evidence="5">The sequence shown here is derived from an EMBL/GenBank/DDBJ whole genome shotgun (WGS) entry which is preliminary data.</text>
</comment>
<dbReference type="GO" id="GO:0031564">
    <property type="term" value="P:transcription antitermination"/>
    <property type="evidence" value="ECO:0007669"/>
    <property type="project" value="UniProtKB-KW"/>
</dbReference>
<feature type="domain" description="KOW" evidence="4">
    <location>
        <begin position="120"/>
        <end position="147"/>
    </location>
</feature>
<keyword evidence="1" id="KW-0889">Transcription antitermination</keyword>
<evidence type="ECO:0000256" key="1">
    <source>
        <dbReference type="ARBA" id="ARBA00022814"/>
    </source>
</evidence>
<protein>
    <submittedName>
        <fullName evidence="5">UpxY family transcription antiterminator</fullName>
    </submittedName>
</protein>
<dbReference type="EMBL" id="DVHI01000100">
    <property type="protein sequence ID" value="HIR63470.1"/>
    <property type="molecule type" value="Genomic_DNA"/>
</dbReference>
<evidence type="ECO:0000256" key="2">
    <source>
        <dbReference type="ARBA" id="ARBA00023015"/>
    </source>
</evidence>
<reference evidence="5" key="1">
    <citation type="submission" date="2020-10" db="EMBL/GenBank/DDBJ databases">
        <authorList>
            <person name="Gilroy R."/>
        </authorList>
    </citation>
    <scope>NUCLEOTIDE SEQUENCE</scope>
    <source>
        <strain evidence="5">ChiHjej13B12-12457</strain>
    </source>
</reference>
<dbReference type="InterPro" id="IPR043425">
    <property type="entry name" value="NusG-like"/>
</dbReference>